<dbReference type="FunFam" id="2.30.29.30:FF:000454">
    <property type="entry name" value="Ran-specific GTPase-activating protein 2"/>
    <property type="match status" value="1"/>
</dbReference>
<accession>A0A9P6WFE4</accession>
<evidence type="ECO:0000259" key="5">
    <source>
        <dbReference type="PROSITE" id="PS50196"/>
    </source>
</evidence>
<evidence type="ECO:0000256" key="4">
    <source>
        <dbReference type="SAM" id="MobiDB-lite"/>
    </source>
</evidence>
<dbReference type="Gene3D" id="2.30.29.30">
    <property type="entry name" value="Pleckstrin-homology domain (PH domain)/Phosphotyrosine-binding domain (PTB)"/>
    <property type="match status" value="1"/>
</dbReference>
<dbReference type="Pfam" id="PF00638">
    <property type="entry name" value="Ran_BP1"/>
    <property type="match status" value="1"/>
</dbReference>
<dbReference type="CDD" id="cd13180">
    <property type="entry name" value="RanBD_RanBP3"/>
    <property type="match status" value="1"/>
</dbReference>
<dbReference type="GO" id="GO:0006607">
    <property type="term" value="P:NLS-bearing protein import into nucleus"/>
    <property type="evidence" value="ECO:0007669"/>
    <property type="project" value="TreeGrafter"/>
</dbReference>
<dbReference type="SUPFAM" id="SSF50729">
    <property type="entry name" value="PH domain-like"/>
    <property type="match status" value="1"/>
</dbReference>
<keyword evidence="3" id="KW-0539">Nucleus</keyword>
<keyword evidence="2" id="KW-0597">Phosphoprotein</keyword>
<evidence type="ECO:0000256" key="2">
    <source>
        <dbReference type="ARBA" id="ARBA00022553"/>
    </source>
</evidence>
<evidence type="ECO:0000313" key="6">
    <source>
        <dbReference type="EMBL" id="KAG0671032.1"/>
    </source>
</evidence>
<feature type="region of interest" description="Disordered" evidence="4">
    <location>
        <begin position="1"/>
        <end position="180"/>
    </location>
</feature>
<dbReference type="AlphaFoldDB" id="A0A9P6WFE4"/>
<dbReference type="PANTHER" id="PTHR23138:SF142">
    <property type="entry name" value="RAN-BINDING PROTEIN 3B-RELATED"/>
    <property type="match status" value="1"/>
</dbReference>
<dbReference type="Proteomes" id="UP000750334">
    <property type="component" value="Unassembled WGS sequence"/>
</dbReference>
<evidence type="ECO:0000256" key="3">
    <source>
        <dbReference type="ARBA" id="ARBA00023242"/>
    </source>
</evidence>
<dbReference type="OrthoDB" id="411251at2759"/>
<dbReference type="GO" id="GO:0005634">
    <property type="term" value="C:nucleus"/>
    <property type="evidence" value="ECO:0007669"/>
    <property type="project" value="UniProtKB-SubCell"/>
</dbReference>
<dbReference type="GO" id="GO:0006611">
    <property type="term" value="P:protein export from nucleus"/>
    <property type="evidence" value="ECO:0007669"/>
    <property type="project" value="UniProtKB-ARBA"/>
</dbReference>
<evidence type="ECO:0000256" key="1">
    <source>
        <dbReference type="ARBA" id="ARBA00004123"/>
    </source>
</evidence>
<dbReference type="EMBL" id="PUHR01000016">
    <property type="protein sequence ID" value="KAG0671032.1"/>
    <property type="molecule type" value="Genomic_DNA"/>
</dbReference>
<sequence>MSDTEEKKIVSKEPVGKTEKDNNNNNNDTKEVTTGNTEKNQLKRTRSNETEEGEDNETKKVKLTETEPESTKEEDKKVEKSKFVFGSTTKFGTGFKIAEKSNTTSKDSSDDASEKPKPTAFGSGFSFGSGFGVLKKDVDTEKSSTTTEEKKKSGEDKDKESSDKSNNEVITENGDKIRLHKQDVKSGEELEETVFQVNAKLYKLINMKEGWKERGTGVIKVNKDSKSDKSRVIMRTRTVLKVILNLPIVKGITLMKGFPGSLQSEKFIRIIGIDENNKPVTYALKTGKEETSEELYKSINDLIPK</sequence>
<name>A0A9P6WFE4_MAUEX</name>
<feature type="compositionally biased region" description="Basic and acidic residues" evidence="4">
    <location>
        <begin position="1"/>
        <end position="22"/>
    </location>
</feature>
<feature type="compositionally biased region" description="Basic and acidic residues" evidence="4">
    <location>
        <begin position="56"/>
        <end position="82"/>
    </location>
</feature>
<comment type="caution">
    <text evidence="6">The sequence shown here is derived from an EMBL/GenBank/DDBJ whole genome shotgun (WGS) entry which is preliminary data.</text>
</comment>
<feature type="compositionally biased region" description="Basic and acidic residues" evidence="4">
    <location>
        <begin position="107"/>
        <end position="117"/>
    </location>
</feature>
<dbReference type="InterPro" id="IPR045255">
    <property type="entry name" value="RanBP1-like"/>
</dbReference>
<dbReference type="InterPro" id="IPR000156">
    <property type="entry name" value="Ran_bind_dom"/>
</dbReference>
<comment type="subcellular location">
    <subcellularLocation>
        <location evidence="1">Nucleus</location>
    </subcellularLocation>
</comment>
<keyword evidence="7" id="KW-1185">Reference proteome</keyword>
<proteinExistence type="predicted"/>
<protein>
    <recommendedName>
        <fullName evidence="5">RanBD1 domain-containing protein</fullName>
    </recommendedName>
</protein>
<evidence type="ECO:0000313" key="7">
    <source>
        <dbReference type="Proteomes" id="UP000750334"/>
    </source>
</evidence>
<organism evidence="6 7">
    <name type="scientific">Maudiozyma exigua</name>
    <name type="common">Yeast</name>
    <name type="synonym">Kazachstania exigua</name>
    <dbReference type="NCBI Taxonomy" id="34358"/>
    <lineage>
        <taxon>Eukaryota</taxon>
        <taxon>Fungi</taxon>
        <taxon>Dikarya</taxon>
        <taxon>Ascomycota</taxon>
        <taxon>Saccharomycotina</taxon>
        <taxon>Saccharomycetes</taxon>
        <taxon>Saccharomycetales</taxon>
        <taxon>Saccharomycetaceae</taxon>
        <taxon>Maudiozyma</taxon>
    </lineage>
</organism>
<dbReference type="PROSITE" id="PS50196">
    <property type="entry name" value="RANBD1"/>
    <property type="match status" value="1"/>
</dbReference>
<dbReference type="SMART" id="SM00160">
    <property type="entry name" value="RanBD"/>
    <property type="match status" value="1"/>
</dbReference>
<feature type="domain" description="RanBD1" evidence="5">
    <location>
        <begin position="166"/>
        <end position="305"/>
    </location>
</feature>
<reference evidence="6 7" key="1">
    <citation type="submission" date="2020-11" db="EMBL/GenBank/DDBJ databases">
        <title>Kefir isolates.</title>
        <authorList>
            <person name="Marcisauskas S."/>
            <person name="Kim Y."/>
            <person name="Blasche S."/>
        </authorList>
    </citation>
    <scope>NUCLEOTIDE SEQUENCE [LARGE SCALE GENOMIC DNA]</scope>
    <source>
        <strain evidence="6 7">OG2</strain>
    </source>
</reference>
<dbReference type="InterPro" id="IPR011993">
    <property type="entry name" value="PH-like_dom_sf"/>
</dbReference>
<gene>
    <name evidence="6" type="ORF">C6P45_001319</name>
</gene>
<feature type="compositionally biased region" description="Basic and acidic residues" evidence="4">
    <location>
        <begin position="134"/>
        <end position="166"/>
    </location>
</feature>
<dbReference type="PANTHER" id="PTHR23138">
    <property type="entry name" value="RAN BINDING PROTEIN"/>
    <property type="match status" value="1"/>
</dbReference>